<dbReference type="AlphaFoldDB" id="A0A6J8B5V1"/>
<dbReference type="Proteomes" id="UP000507470">
    <property type="component" value="Unassembled WGS sequence"/>
</dbReference>
<sequence length="284" mass="33392">MTSPLKAICIFAKSKKIPRKTSILWQKEREELKEEILSGTFLSFIAKIIGHRWRLFFTRLKLEPHLFDHWETDNLPFPDEPIIKGLTEWKKRPLPNNLLSYRNIEEIKDWLVLVLKSECERKDISDDIQKYFKDMDDIIETLTTKVTKDRASLFGALEIDWQSIEADLPTGTSLKRRTGACLKTWFTDQQLKYWKYQELLMTFRDSELDSEADSIIERFRIKELQDARTYFRAVEKESLTLEKETDSHFHGKTSFVGNSESSQELYVNVNTTSKLSIVSEHTKG</sequence>
<proteinExistence type="predicted"/>
<dbReference type="EMBL" id="CACVKT020002442">
    <property type="protein sequence ID" value="CAC5377969.1"/>
    <property type="molecule type" value="Genomic_DNA"/>
</dbReference>
<evidence type="ECO:0000313" key="2">
    <source>
        <dbReference type="Proteomes" id="UP000507470"/>
    </source>
</evidence>
<evidence type="ECO:0000313" key="1">
    <source>
        <dbReference type="EMBL" id="CAC5377969.1"/>
    </source>
</evidence>
<accession>A0A6J8B5V1</accession>
<dbReference type="OrthoDB" id="10410544at2759"/>
<protein>
    <submittedName>
        <fullName evidence="1">Uncharacterized protein</fullName>
    </submittedName>
</protein>
<reference evidence="1 2" key="1">
    <citation type="submission" date="2020-06" db="EMBL/GenBank/DDBJ databases">
        <authorList>
            <person name="Li R."/>
            <person name="Bekaert M."/>
        </authorList>
    </citation>
    <scope>NUCLEOTIDE SEQUENCE [LARGE SCALE GENOMIC DNA]</scope>
    <source>
        <strain evidence="2">wild</strain>
    </source>
</reference>
<name>A0A6J8B5V1_MYTCO</name>
<organism evidence="1 2">
    <name type="scientific">Mytilus coruscus</name>
    <name type="common">Sea mussel</name>
    <dbReference type="NCBI Taxonomy" id="42192"/>
    <lineage>
        <taxon>Eukaryota</taxon>
        <taxon>Metazoa</taxon>
        <taxon>Spiralia</taxon>
        <taxon>Lophotrochozoa</taxon>
        <taxon>Mollusca</taxon>
        <taxon>Bivalvia</taxon>
        <taxon>Autobranchia</taxon>
        <taxon>Pteriomorphia</taxon>
        <taxon>Mytilida</taxon>
        <taxon>Mytiloidea</taxon>
        <taxon>Mytilidae</taxon>
        <taxon>Mytilinae</taxon>
        <taxon>Mytilus</taxon>
    </lineage>
</organism>
<gene>
    <name evidence="1" type="ORF">MCOR_14221</name>
</gene>
<keyword evidence="2" id="KW-1185">Reference proteome</keyword>